<evidence type="ECO:0000313" key="7">
    <source>
        <dbReference type="Proteomes" id="UP000196053"/>
    </source>
</evidence>
<dbReference type="PANTHER" id="PTHR35805">
    <property type="entry name" value="ASPARTATE CARBAMOYLTRANSFERASE REGULATORY CHAIN"/>
    <property type="match status" value="1"/>
</dbReference>
<proteinExistence type="predicted"/>
<evidence type="ECO:0000256" key="2">
    <source>
        <dbReference type="ARBA" id="ARBA00022833"/>
    </source>
</evidence>
<dbReference type="AlphaFoldDB" id="A0A0K8J495"/>
<dbReference type="Gene3D" id="2.30.30.20">
    <property type="entry name" value="Aspartate carbamoyltransferase regulatory subunit, C-terminal domain"/>
    <property type="match status" value="1"/>
</dbReference>
<protein>
    <submittedName>
        <fullName evidence="6">Uncharacterized protein</fullName>
    </submittedName>
</protein>
<accession>A0A0K8J495</accession>
<sequence>MLNIGILNQGIVIDHIKVGGAMKIYTYLNLENLDCSVAIIKNARSNKMGRKDIIKIEGTLDDINLDILGALDHKITINIIKNGEIIEKKNPRLPDKVDNILKCINPRCITSIESGIPHSFKLTDKKNGVYRCIYCEQAFKGVRYR</sequence>
<dbReference type="GO" id="GO:0006221">
    <property type="term" value="P:pyrimidine nucleotide biosynthetic process"/>
    <property type="evidence" value="ECO:0007669"/>
    <property type="project" value="UniProtKB-KW"/>
</dbReference>
<dbReference type="InterPro" id="IPR002801">
    <property type="entry name" value="Asp_carbamoylTrfase_reg"/>
</dbReference>
<dbReference type="InterPro" id="IPR020542">
    <property type="entry name" value="Asp_carbamoyltrfase_reg_C"/>
</dbReference>
<name>A0A0K8J495_9FIRM</name>
<keyword evidence="7" id="KW-1185">Reference proteome</keyword>
<dbReference type="Pfam" id="PF02748">
    <property type="entry name" value="PyrI_C"/>
    <property type="match status" value="1"/>
</dbReference>
<evidence type="ECO:0000259" key="4">
    <source>
        <dbReference type="Pfam" id="PF01948"/>
    </source>
</evidence>
<dbReference type="InterPro" id="IPR020545">
    <property type="entry name" value="Asp_carbamoyltransf_reg_N"/>
</dbReference>
<keyword evidence="2" id="KW-0862">Zinc</keyword>
<dbReference type="EMBL" id="LN879430">
    <property type="protein sequence ID" value="CUH92486.1"/>
    <property type="molecule type" value="Genomic_DNA"/>
</dbReference>
<gene>
    <name evidence="6" type="ORF">SD1D_0939</name>
</gene>
<feature type="domain" description="Aspartate carbamoyltransferase regulatory subunit C-terminal" evidence="5">
    <location>
        <begin position="96"/>
        <end position="140"/>
    </location>
</feature>
<dbReference type="Pfam" id="PF01948">
    <property type="entry name" value="PyrI"/>
    <property type="match status" value="1"/>
</dbReference>
<organism evidence="6 7">
    <name type="scientific">Herbinix luporum</name>
    <dbReference type="NCBI Taxonomy" id="1679721"/>
    <lineage>
        <taxon>Bacteria</taxon>
        <taxon>Bacillati</taxon>
        <taxon>Bacillota</taxon>
        <taxon>Clostridia</taxon>
        <taxon>Lachnospirales</taxon>
        <taxon>Lachnospiraceae</taxon>
        <taxon>Herbinix</taxon>
    </lineage>
</organism>
<feature type="domain" description="Aspartate carbamoyltransferase regulatory subunit N-terminal" evidence="4">
    <location>
        <begin position="2"/>
        <end position="90"/>
    </location>
</feature>
<dbReference type="GO" id="GO:0046872">
    <property type="term" value="F:metal ion binding"/>
    <property type="evidence" value="ECO:0007669"/>
    <property type="project" value="UniProtKB-KW"/>
</dbReference>
<evidence type="ECO:0000313" key="6">
    <source>
        <dbReference type="EMBL" id="CUH92486.1"/>
    </source>
</evidence>
<dbReference type="GO" id="GO:0006207">
    <property type="term" value="P:'de novo' pyrimidine nucleobase biosynthetic process"/>
    <property type="evidence" value="ECO:0007669"/>
    <property type="project" value="InterPro"/>
</dbReference>
<dbReference type="RefSeq" id="WP_058257850.1">
    <property type="nucleotide sequence ID" value="NZ_DUPS01000036.1"/>
</dbReference>
<dbReference type="Gene3D" id="3.30.70.140">
    <property type="entry name" value="Aspartate carbamoyltransferase regulatory subunit, N-terminal domain"/>
    <property type="match status" value="1"/>
</dbReference>
<dbReference type="OrthoDB" id="5599321at2"/>
<evidence type="ECO:0000256" key="1">
    <source>
        <dbReference type="ARBA" id="ARBA00022723"/>
    </source>
</evidence>
<evidence type="ECO:0000259" key="5">
    <source>
        <dbReference type="Pfam" id="PF02748"/>
    </source>
</evidence>
<keyword evidence="1" id="KW-0479">Metal-binding</keyword>
<dbReference type="GO" id="GO:0009347">
    <property type="term" value="C:aspartate carbamoyltransferase complex"/>
    <property type="evidence" value="ECO:0007669"/>
    <property type="project" value="InterPro"/>
</dbReference>
<keyword evidence="3" id="KW-0665">Pyrimidine biosynthesis</keyword>
<evidence type="ECO:0000256" key="3">
    <source>
        <dbReference type="ARBA" id="ARBA00022975"/>
    </source>
</evidence>
<reference evidence="7" key="1">
    <citation type="submission" date="2015-09" db="EMBL/GenBank/DDBJ databases">
        <authorList>
            <person name="Wibberg D."/>
        </authorList>
    </citation>
    <scope>NUCLEOTIDE SEQUENCE [LARGE SCALE GENOMIC DNA]</scope>
    <source>
        <strain evidence="7">SD1D</strain>
    </source>
</reference>
<dbReference type="InterPro" id="IPR036793">
    <property type="entry name" value="Asp_carbatrfase_reg_N_sf"/>
</dbReference>
<dbReference type="NCBIfam" id="NF002063">
    <property type="entry name" value="PRK00893.1-3"/>
    <property type="match status" value="1"/>
</dbReference>
<dbReference type="KEGG" id="hsd:SD1D_0939"/>
<dbReference type="InterPro" id="IPR036792">
    <property type="entry name" value="Asp_carbatrfase_reg_C_sf"/>
</dbReference>
<dbReference type="SUPFAM" id="SSF57825">
    <property type="entry name" value="Aspartate carbamoyltransferase, Regulatory-chain, C-terminal domain"/>
    <property type="match status" value="1"/>
</dbReference>
<dbReference type="Proteomes" id="UP000196053">
    <property type="component" value="Chromosome I"/>
</dbReference>
<dbReference type="PANTHER" id="PTHR35805:SF1">
    <property type="entry name" value="ASPARTATE CARBAMOYLTRANSFERASE REGULATORY CHAIN"/>
    <property type="match status" value="1"/>
</dbReference>
<dbReference type="SUPFAM" id="SSF54893">
    <property type="entry name" value="Aspartate carbamoyltransferase, Regulatory-chain, N-terminal domain"/>
    <property type="match status" value="1"/>
</dbReference>